<dbReference type="EMBL" id="CP017630">
    <property type="protein sequence ID" value="AOW30995.1"/>
    <property type="molecule type" value="Genomic_DNA"/>
</dbReference>
<feature type="compositionally biased region" description="Low complexity" evidence="8">
    <location>
        <begin position="192"/>
        <end position="225"/>
    </location>
</feature>
<dbReference type="Pfam" id="PF00096">
    <property type="entry name" value="zf-C2H2"/>
    <property type="match status" value="4"/>
</dbReference>
<feature type="region of interest" description="Disordered" evidence="8">
    <location>
        <begin position="264"/>
        <end position="298"/>
    </location>
</feature>
<dbReference type="InterPro" id="IPR013087">
    <property type="entry name" value="Znf_C2H2_type"/>
</dbReference>
<reference evidence="11 12" key="3">
    <citation type="journal article" date="2013" name="Genome Biol.">
        <title>Assembly of a phased diploid Candida albicans genome facilitates allele-specific measurements and provides a simple model for repeat and indel structure.</title>
        <authorList>
            <person name="Muzzey D."/>
            <person name="Schwartz K."/>
            <person name="Weissman J.S."/>
            <person name="Sherlock G."/>
        </authorList>
    </citation>
    <scope>NUCLEOTIDE SEQUENCE [LARGE SCALE GENOMIC DNA]</scope>
    <source>
        <strain evidence="12">SC5314 / ATCC MYA-2876</strain>
    </source>
</reference>
<keyword evidence="6" id="KW-0539">Nucleus</keyword>
<evidence type="ECO:0000256" key="6">
    <source>
        <dbReference type="ARBA" id="ARBA00023242"/>
    </source>
</evidence>
<evidence type="ECO:0000259" key="9">
    <source>
        <dbReference type="PROSITE" id="PS50157"/>
    </source>
</evidence>
<comment type="subcellular location">
    <subcellularLocation>
        <location evidence="1">Nucleus</location>
    </subcellularLocation>
</comment>
<dbReference type="Proteomes" id="UP000000559">
    <property type="component" value="Chromosome R"/>
</dbReference>
<dbReference type="GO" id="GO:0006357">
    <property type="term" value="P:regulation of transcription by RNA polymerase II"/>
    <property type="evidence" value="ECO:0000318"/>
    <property type="project" value="GO_Central"/>
</dbReference>
<organism evidence="11 12">
    <name type="scientific">Candida albicans (strain SC5314 / ATCC MYA-2876)</name>
    <name type="common">Yeast</name>
    <dbReference type="NCBI Taxonomy" id="237561"/>
    <lineage>
        <taxon>Eukaryota</taxon>
        <taxon>Fungi</taxon>
        <taxon>Dikarya</taxon>
        <taxon>Ascomycota</taxon>
        <taxon>Saccharomycotina</taxon>
        <taxon>Pichiomycetes</taxon>
        <taxon>Debaryomycetaceae</taxon>
        <taxon>Candida/Lodderomyces clade</taxon>
        <taxon>Candida</taxon>
    </lineage>
</organism>
<feature type="compositionally biased region" description="Low complexity" evidence="8">
    <location>
        <begin position="479"/>
        <end position="495"/>
    </location>
</feature>
<evidence type="ECO:0000256" key="4">
    <source>
        <dbReference type="ARBA" id="ARBA00022771"/>
    </source>
</evidence>
<dbReference type="PROSITE" id="PS00028">
    <property type="entry name" value="ZINC_FINGER_C2H2_1"/>
    <property type="match status" value="4"/>
</dbReference>
<dbReference type="GO" id="GO:0071466">
    <property type="term" value="P:cellular response to xenobiotic stimulus"/>
    <property type="evidence" value="ECO:0000315"/>
    <property type="project" value="CGD"/>
</dbReference>
<feature type="region of interest" description="Disordered" evidence="8">
    <location>
        <begin position="91"/>
        <end position="143"/>
    </location>
</feature>
<feature type="region of interest" description="Disordered" evidence="8">
    <location>
        <begin position="1068"/>
        <end position="1100"/>
    </location>
</feature>
<feature type="compositionally biased region" description="Low complexity" evidence="8">
    <location>
        <begin position="336"/>
        <end position="355"/>
    </location>
</feature>
<dbReference type="AlphaFoldDB" id="A0A1D8PS81"/>
<dbReference type="CGD" id="CAL0000194701">
    <property type="gene designation" value="orf19.7806"/>
</dbReference>
<feature type="compositionally biased region" description="Polar residues" evidence="8">
    <location>
        <begin position="312"/>
        <end position="329"/>
    </location>
</feature>
<evidence type="ECO:0000313" key="10">
    <source>
        <dbReference type="CGD" id="CAL0000194701"/>
    </source>
</evidence>
<feature type="domain" description="C2H2-type" evidence="9">
    <location>
        <begin position="916"/>
        <end position="943"/>
    </location>
</feature>
<dbReference type="Gene3D" id="3.30.160.60">
    <property type="entry name" value="Classic Zinc Finger"/>
    <property type="match status" value="4"/>
</dbReference>
<keyword evidence="5" id="KW-0862">Zinc</keyword>
<feature type="compositionally biased region" description="Low complexity" evidence="8">
    <location>
        <begin position="159"/>
        <end position="170"/>
    </location>
</feature>
<feature type="compositionally biased region" description="Low complexity" evidence="8">
    <location>
        <begin position="510"/>
        <end position="535"/>
    </location>
</feature>
<keyword evidence="4 7" id="KW-0863">Zinc-finger</keyword>
<feature type="region of interest" description="Disordered" evidence="8">
    <location>
        <begin position="866"/>
        <end position="912"/>
    </location>
</feature>
<dbReference type="SUPFAM" id="SSF57667">
    <property type="entry name" value="beta-beta-alpha zinc fingers"/>
    <property type="match status" value="2"/>
</dbReference>
<feature type="domain" description="C2H2-type" evidence="9">
    <location>
        <begin position="972"/>
        <end position="999"/>
    </location>
</feature>
<dbReference type="SMART" id="SM00355">
    <property type="entry name" value="ZnF_C2H2"/>
    <property type="match status" value="4"/>
</dbReference>
<dbReference type="VEuPathDB" id="FungiDB:CR_02510W_A"/>
<feature type="region of interest" description="Disordered" evidence="8">
    <location>
        <begin position="618"/>
        <end position="650"/>
    </location>
</feature>
<dbReference type="GO" id="GO:0005634">
    <property type="term" value="C:nucleus"/>
    <property type="evidence" value="ECO:0000318"/>
    <property type="project" value="GO_Central"/>
</dbReference>
<gene>
    <name evidence="11" type="ordered locus">CAALFM_CR02510WA</name>
    <name evidence="10" type="ordered locus">orf19.7806</name>
</gene>
<feature type="compositionally biased region" description="Basic residues" evidence="8">
    <location>
        <begin position="903"/>
        <end position="912"/>
    </location>
</feature>
<reference evidence="11 12" key="1">
    <citation type="journal article" date="2004" name="Proc. Natl. Acad. Sci. U.S.A.">
        <title>The diploid genome sequence of Candida albicans.</title>
        <authorList>
            <person name="Jones T."/>
            <person name="Federspiel N.A."/>
            <person name="Chibana H."/>
            <person name="Dungan J."/>
            <person name="Kalman S."/>
            <person name="Magee B.B."/>
            <person name="Newport G."/>
            <person name="Thorstenson Y.R."/>
            <person name="Agabian N."/>
            <person name="Magee P.T."/>
            <person name="Davis R.W."/>
            <person name="Scherer S."/>
        </authorList>
    </citation>
    <scope>NUCLEOTIDE SEQUENCE [LARGE SCALE GENOMIC DNA]</scope>
    <source>
        <strain evidence="12">SC5314 / ATCC MYA-2876</strain>
    </source>
</reference>
<feature type="region of interest" description="Disordered" evidence="8">
    <location>
        <begin position="58"/>
        <end position="79"/>
    </location>
</feature>
<feature type="compositionally biased region" description="Polar residues" evidence="8">
    <location>
        <begin position="1081"/>
        <end position="1100"/>
    </location>
</feature>
<feature type="compositionally biased region" description="Low complexity" evidence="8">
    <location>
        <begin position="93"/>
        <end position="118"/>
    </location>
</feature>
<reference evidence="11 12" key="2">
    <citation type="journal article" date="2007" name="Genome Biol.">
        <title>Assembly of the Candida albicans genome into sixteen supercontigs aligned on the eight chromosomes.</title>
        <authorList>
            <person name="van het Hoog M."/>
            <person name="Rast T.J."/>
            <person name="Martchenko M."/>
            <person name="Grindle S."/>
            <person name="Dignard D."/>
            <person name="Hogues H."/>
            <person name="Cuomo C."/>
            <person name="Berriman M."/>
            <person name="Scherer S."/>
            <person name="Magee B.B."/>
            <person name="Whiteway M."/>
            <person name="Chibana H."/>
            <person name="Nantel A."/>
            <person name="Magee P.T."/>
        </authorList>
    </citation>
    <scope>GENOME REANNOTATION</scope>
    <source>
        <strain evidence="12">SC5314 / ATCC MYA-2876</strain>
    </source>
</reference>
<feature type="compositionally biased region" description="Polar residues" evidence="8">
    <location>
        <begin position="285"/>
        <end position="298"/>
    </location>
</feature>
<feature type="region of interest" description="Disordered" evidence="8">
    <location>
        <begin position="479"/>
        <end position="603"/>
    </location>
</feature>
<feature type="region of interest" description="Disordered" evidence="8">
    <location>
        <begin position="312"/>
        <end position="371"/>
    </location>
</feature>
<evidence type="ECO:0000256" key="2">
    <source>
        <dbReference type="ARBA" id="ARBA00022723"/>
    </source>
</evidence>
<dbReference type="KEGG" id="cal:CAALFM_CR02510WA"/>
<feature type="compositionally biased region" description="Basic and acidic residues" evidence="8">
    <location>
        <begin position="500"/>
        <end position="509"/>
    </location>
</feature>
<feature type="compositionally biased region" description="Low complexity" evidence="8">
    <location>
        <begin position="543"/>
        <end position="562"/>
    </location>
</feature>
<feature type="compositionally biased region" description="Low complexity" evidence="8">
    <location>
        <begin position="700"/>
        <end position="727"/>
    </location>
</feature>
<evidence type="ECO:0000313" key="12">
    <source>
        <dbReference type="Proteomes" id="UP000000559"/>
    </source>
</evidence>
<feature type="compositionally biased region" description="Low complexity" evidence="8">
    <location>
        <begin position="619"/>
        <end position="650"/>
    </location>
</feature>
<dbReference type="GO" id="GO:0001228">
    <property type="term" value="F:DNA-binding transcription activator activity, RNA polymerase II-specific"/>
    <property type="evidence" value="ECO:0000318"/>
    <property type="project" value="GO_Central"/>
</dbReference>
<dbReference type="GO" id="GO:0000978">
    <property type="term" value="F:RNA polymerase II cis-regulatory region sequence-specific DNA binding"/>
    <property type="evidence" value="ECO:0000318"/>
    <property type="project" value="GO_Central"/>
</dbReference>
<evidence type="ECO:0000256" key="8">
    <source>
        <dbReference type="SAM" id="MobiDB-lite"/>
    </source>
</evidence>
<dbReference type="OrthoDB" id="427030at2759"/>
<keyword evidence="2" id="KW-0479">Metal-binding</keyword>
<accession>A0A1D8PS81</accession>
<feature type="region of interest" description="Disordered" evidence="8">
    <location>
        <begin position="158"/>
        <end position="225"/>
    </location>
</feature>
<sequence>MGKTAVSSSIQQSNHQQQQQQQQQESCAQLQQLQHQQHQQEQSNRLHQVDQPYQSIQFARLTRPPRIKSPKIKDSTLSTLTQSANDDQKFLFSNLNNNNNNNSTNTYNNPQNTTYTLTSAKETNYPHQPSFSGPSLNNNFAYLNPTNNRNSIFTNSFFQQQQQPQSQQTQVRNNNISPRDLNNKNNTMMHYQQQQHPQQPQQSQQSQQQTQQQSQQQTQQPHSLQQTFNPISATSQQYQQYQQPSQLFNPQQSVQQYLQQPIRPRGDSIVLPPPIRSSGEHLYENGTNGNQIPSTSRSNSIFSSLINLPGSSGNSISEPSVSNPGSASGKNDIAFNTTNGNKNNNNTTTNNNNNNGAPLLPPTTRSRQMSLGQSQDFTMEDLENFLNKESMSNIFNWSNDPKLSISGGVGGNISGNGIKSKGNSIDFTNWNEGNNNTGYNNSITELLQNMISNGSIDFNSFSNMSNQQRRDSILKIINDQNSLRSQRSSSDQSRNTNASLREDIFDRRNPSQSQQQPQSLEKTPQQSASSLSKQKSSPRQRKSPQQQQQQQRQQLSNLQQNQRGQVNTLGVPGDKDNVSPTSSSHTSPKFQEDPQSPKASPVAYGNIHVNEPFASGGYQQVSQMQQQQQQRQHQQQQNRQQQQQQPQQPQRLFQNYSVSPQNQYQYSAYPNYNQLGYSNVQQSLANARNNSFSNYIYPVQTQQQQQQQQQQQFYPPPSQQQQQYIPPAATTTKLPGYMPQQQQPPPPSQQQSLKSTDQKKRKPSVKRTRRTKKDQNSNSTPTTNMMTTQNLSSPESRNLVPAQQFAQSEDGRPLLGATKIDQLMLVIQARDKGITNPIEQGPDGSILASPDNFSLGRSKAELDSGILPRPVSLVGGVDKPHKRDEDEIEDSDDNGDGTNQNQHHQHQHKRRKHKNQQCPYCFKFFTQSTHLEVHIRSHIGYKPFECTYCHKKFTQGGNLRTHLRLHTGEKPFTCEICKRSFNRKGNLAAHKLTHDNLKPFECKLDNCDKSFTQLGNLKSHQNRFHLDKLNELTHRLAELSGPALNNLPNEEKELLLYFKDLYKNSNKGIRGRGKAHKEDNQGNSNGKQSGTMGQISGSSL</sequence>
<dbReference type="FunFam" id="3.30.160.60:FF:002157">
    <property type="entry name" value="Transcription factor"/>
    <property type="match status" value="1"/>
</dbReference>
<evidence type="ECO:0000313" key="11">
    <source>
        <dbReference type="EMBL" id="AOW30995.1"/>
    </source>
</evidence>
<proteinExistence type="predicted"/>
<keyword evidence="3" id="KW-0677">Repeat</keyword>
<dbReference type="PANTHER" id="PTHR24394:SF58">
    <property type="entry name" value="ZINC FINGER AND BTB DOMAIN CONTAINING 33"/>
    <property type="match status" value="1"/>
</dbReference>
<feature type="region of interest" description="Disordered" evidence="8">
    <location>
        <begin position="700"/>
        <end position="807"/>
    </location>
</feature>
<feature type="compositionally biased region" description="Acidic residues" evidence="8">
    <location>
        <begin position="886"/>
        <end position="895"/>
    </location>
</feature>
<feature type="compositionally biased region" description="Polar residues" evidence="8">
    <location>
        <begin position="119"/>
        <end position="143"/>
    </location>
</feature>
<feature type="domain" description="C2H2-type" evidence="9">
    <location>
        <begin position="944"/>
        <end position="971"/>
    </location>
</feature>
<dbReference type="InterPro" id="IPR036236">
    <property type="entry name" value="Znf_C2H2_sf"/>
</dbReference>
<evidence type="ECO:0000256" key="5">
    <source>
        <dbReference type="ARBA" id="ARBA00022833"/>
    </source>
</evidence>
<dbReference type="eggNOG" id="KOG1721">
    <property type="taxonomic scope" value="Eukaryota"/>
</dbReference>
<keyword evidence="12" id="KW-1185">Reference proteome</keyword>
<dbReference type="SMR" id="A0A1D8PS81"/>
<feature type="compositionally biased region" description="Low complexity" evidence="8">
    <location>
        <begin position="7"/>
        <end position="46"/>
    </location>
</feature>
<feature type="compositionally biased region" description="Polar residues" evidence="8">
    <location>
        <begin position="578"/>
        <end position="598"/>
    </location>
</feature>
<protein>
    <recommendedName>
        <fullName evidence="9">C2H2-type domain-containing protein</fullName>
    </recommendedName>
</protein>
<evidence type="ECO:0000256" key="7">
    <source>
        <dbReference type="PROSITE-ProRule" id="PRU00042"/>
    </source>
</evidence>
<name>A0A1D8PS81_CANAL</name>
<feature type="region of interest" description="Disordered" evidence="8">
    <location>
        <begin position="1"/>
        <end position="46"/>
    </location>
</feature>
<feature type="compositionally biased region" description="Basic residues" evidence="8">
    <location>
        <begin position="759"/>
        <end position="772"/>
    </location>
</feature>
<dbReference type="PANTHER" id="PTHR24394">
    <property type="entry name" value="ZINC FINGER PROTEIN"/>
    <property type="match status" value="1"/>
</dbReference>
<evidence type="ECO:0000256" key="1">
    <source>
        <dbReference type="ARBA" id="ARBA00004123"/>
    </source>
</evidence>
<dbReference type="PROSITE" id="PS50157">
    <property type="entry name" value="ZINC_FINGER_C2H2_2"/>
    <property type="match status" value="4"/>
</dbReference>
<dbReference type="RefSeq" id="XP_710710.2">
    <property type="nucleotide sequence ID" value="XM_705618.2"/>
</dbReference>
<feature type="compositionally biased region" description="Low complexity" evidence="8">
    <location>
        <begin position="776"/>
        <end position="790"/>
    </location>
</feature>
<dbReference type="GO" id="GO:0008270">
    <property type="term" value="F:zinc ion binding"/>
    <property type="evidence" value="ECO:0007669"/>
    <property type="project" value="UniProtKB-KW"/>
</dbReference>
<dbReference type="GeneID" id="3647694"/>
<dbReference type="InParanoid" id="A0A1D8PS81"/>
<feature type="domain" description="C2H2-type" evidence="9">
    <location>
        <begin position="1000"/>
        <end position="1030"/>
    </location>
</feature>
<evidence type="ECO:0000256" key="3">
    <source>
        <dbReference type="ARBA" id="ARBA00022737"/>
    </source>
</evidence>
<dbReference type="FunFam" id="3.30.160.60:FF:000624">
    <property type="entry name" value="zinc finger protein 697"/>
    <property type="match status" value="1"/>
</dbReference>
<dbReference type="FunFam" id="3.30.160.60:FF:002343">
    <property type="entry name" value="Zinc finger protein 33A"/>
    <property type="match status" value="1"/>
</dbReference>
<dbReference type="STRING" id="237561.A0A1D8PS81"/>